<dbReference type="EMBL" id="JAVRRG010000109">
    <property type="protein sequence ID" value="KAK5084959.1"/>
    <property type="molecule type" value="Genomic_DNA"/>
</dbReference>
<feature type="region of interest" description="Disordered" evidence="2">
    <location>
        <begin position="179"/>
        <end position="198"/>
    </location>
</feature>
<dbReference type="Proteomes" id="UP001345013">
    <property type="component" value="Unassembled WGS sequence"/>
</dbReference>
<dbReference type="InterPro" id="IPR039298">
    <property type="entry name" value="ACOT13"/>
</dbReference>
<evidence type="ECO:0000313" key="4">
    <source>
        <dbReference type="EMBL" id="KAK5084959.1"/>
    </source>
</evidence>
<evidence type="ECO:0000256" key="1">
    <source>
        <dbReference type="ARBA" id="ARBA00008324"/>
    </source>
</evidence>
<dbReference type="InterPro" id="IPR006683">
    <property type="entry name" value="Thioestr_dom"/>
</dbReference>
<keyword evidence="5" id="KW-1185">Reference proteome</keyword>
<dbReference type="PANTHER" id="PTHR21660:SF57">
    <property type="entry name" value="PAAI THIOESTERASE"/>
    <property type="match status" value="1"/>
</dbReference>
<gene>
    <name evidence="4" type="ORF">LTR24_007371</name>
</gene>
<reference evidence="4 5" key="1">
    <citation type="submission" date="2023-08" db="EMBL/GenBank/DDBJ databases">
        <title>Black Yeasts Isolated from many extreme environments.</title>
        <authorList>
            <person name="Coleine C."/>
            <person name="Stajich J.E."/>
            <person name="Selbmann L."/>
        </authorList>
    </citation>
    <scope>NUCLEOTIDE SEQUENCE [LARGE SCALE GENOMIC DNA]</scope>
    <source>
        <strain evidence="4 5">CCFEE 5885</strain>
    </source>
</reference>
<evidence type="ECO:0000259" key="3">
    <source>
        <dbReference type="Pfam" id="PF03061"/>
    </source>
</evidence>
<organism evidence="4 5">
    <name type="scientific">Lithohypha guttulata</name>
    <dbReference type="NCBI Taxonomy" id="1690604"/>
    <lineage>
        <taxon>Eukaryota</taxon>
        <taxon>Fungi</taxon>
        <taxon>Dikarya</taxon>
        <taxon>Ascomycota</taxon>
        <taxon>Pezizomycotina</taxon>
        <taxon>Eurotiomycetes</taxon>
        <taxon>Chaetothyriomycetidae</taxon>
        <taxon>Chaetothyriales</taxon>
        <taxon>Trichomeriaceae</taxon>
        <taxon>Lithohypha</taxon>
    </lineage>
</organism>
<dbReference type="Gene3D" id="3.10.129.10">
    <property type="entry name" value="Hotdog Thioesterase"/>
    <property type="match status" value="1"/>
</dbReference>
<evidence type="ECO:0000256" key="2">
    <source>
        <dbReference type="SAM" id="MobiDB-lite"/>
    </source>
</evidence>
<name>A0ABR0K367_9EURO</name>
<dbReference type="CDD" id="cd03443">
    <property type="entry name" value="PaaI_thioesterase"/>
    <property type="match status" value="1"/>
</dbReference>
<comment type="caution">
    <text evidence="4">The sequence shown here is derived from an EMBL/GenBank/DDBJ whole genome shotgun (WGS) entry which is preliminary data.</text>
</comment>
<accession>A0ABR0K367</accession>
<sequence length="198" mass="21241">MAALKFMLQLEPGLAMKEVAVTMHGRFADAVEQVKITAATPGKVAFELPIEKQHCNRLEIIHGGTIASMVDMGGSLVLASRGLWSTGVSIDLNVTYLSAGGKVGDVIRGEAVCDKCMNPWYPEQCVPRLMLTYGDTVGKTLAFTTVRFLDKDDKVVARGSHTKFVALAQKDENNIVDELKPEENESKASNALGASGSA</sequence>
<dbReference type="PANTHER" id="PTHR21660">
    <property type="entry name" value="THIOESTERASE SUPERFAMILY MEMBER-RELATED"/>
    <property type="match status" value="1"/>
</dbReference>
<proteinExistence type="inferred from homology"/>
<protein>
    <recommendedName>
        <fullName evidence="3">Thioesterase domain-containing protein</fullName>
    </recommendedName>
</protein>
<dbReference type="Pfam" id="PF03061">
    <property type="entry name" value="4HBT"/>
    <property type="match status" value="1"/>
</dbReference>
<dbReference type="InterPro" id="IPR029069">
    <property type="entry name" value="HotDog_dom_sf"/>
</dbReference>
<dbReference type="SUPFAM" id="SSF54637">
    <property type="entry name" value="Thioesterase/thiol ester dehydrase-isomerase"/>
    <property type="match status" value="1"/>
</dbReference>
<feature type="domain" description="Thioesterase" evidence="3">
    <location>
        <begin position="60"/>
        <end position="113"/>
    </location>
</feature>
<comment type="similarity">
    <text evidence="1">Belongs to the thioesterase PaaI family.</text>
</comment>
<evidence type="ECO:0000313" key="5">
    <source>
        <dbReference type="Proteomes" id="UP001345013"/>
    </source>
</evidence>